<dbReference type="Proteomes" id="UP000054097">
    <property type="component" value="Unassembled WGS sequence"/>
</dbReference>
<protein>
    <recommendedName>
        <fullName evidence="4">Methyltransferase domain-containing protein</fullName>
    </recommendedName>
</protein>
<dbReference type="Gene3D" id="3.40.50.150">
    <property type="entry name" value="Vaccinia Virus protein VP39"/>
    <property type="match status" value="1"/>
</dbReference>
<accession>A0A0C3AUK5</accession>
<dbReference type="SUPFAM" id="SSF53335">
    <property type="entry name" value="S-adenosyl-L-methionine-dependent methyltransferases"/>
    <property type="match status" value="1"/>
</dbReference>
<feature type="domain" description="Methyltransferase" evidence="4">
    <location>
        <begin position="98"/>
        <end position="198"/>
    </location>
</feature>
<dbReference type="GO" id="GO:0032259">
    <property type="term" value="P:methylation"/>
    <property type="evidence" value="ECO:0007669"/>
    <property type="project" value="UniProtKB-KW"/>
</dbReference>
<evidence type="ECO:0000259" key="4">
    <source>
        <dbReference type="Pfam" id="PF13847"/>
    </source>
</evidence>
<reference evidence="5 6" key="1">
    <citation type="submission" date="2014-04" db="EMBL/GenBank/DDBJ databases">
        <authorList>
            <consortium name="DOE Joint Genome Institute"/>
            <person name="Kuo A."/>
            <person name="Zuccaro A."/>
            <person name="Kohler A."/>
            <person name="Nagy L.G."/>
            <person name="Floudas D."/>
            <person name="Copeland A."/>
            <person name="Barry K.W."/>
            <person name="Cichocki N."/>
            <person name="Veneault-Fourrey C."/>
            <person name="LaButti K."/>
            <person name="Lindquist E.A."/>
            <person name="Lipzen A."/>
            <person name="Lundell T."/>
            <person name="Morin E."/>
            <person name="Murat C."/>
            <person name="Sun H."/>
            <person name="Tunlid A."/>
            <person name="Henrissat B."/>
            <person name="Grigoriev I.V."/>
            <person name="Hibbett D.S."/>
            <person name="Martin F."/>
            <person name="Nordberg H.P."/>
            <person name="Cantor M.N."/>
            <person name="Hua S.X."/>
        </authorList>
    </citation>
    <scope>NUCLEOTIDE SEQUENCE [LARGE SCALE GENOMIC DNA]</scope>
    <source>
        <strain evidence="5 6">MAFF 305830</strain>
    </source>
</reference>
<evidence type="ECO:0000256" key="2">
    <source>
        <dbReference type="ARBA" id="ARBA00022679"/>
    </source>
</evidence>
<dbReference type="PANTHER" id="PTHR43464:SF19">
    <property type="entry name" value="UBIQUINONE BIOSYNTHESIS O-METHYLTRANSFERASE, MITOCHONDRIAL"/>
    <property type="match status" value="1"/>
</dbReference>
<organism evidence="5 6">
    <name type="scientific">Serendipita vermifera MAFF 305830</name>
    <dbReference type="NCBI Taxonomy" id="933852"/>
    <lineage>
        <taxon>Eukaryota</taxon>
        <taxon>Fungi</taxon>
        <taxon>Dikarya</taxon>
        <taxon>Basidiomycota</taxon>
        <taxon>Agaricomycotina</taxon>
        <taxon>Agaricomycetes</taxon>
        <taxon>Sebacinales</taxon>
        <taxon>Serendipitaceae</taxon>
        <taxon>Serendipita</taxon>
    </lineage>
</organism>
<proteinExistence type="predicted"/>
<evidence type="ECO:0000256" key="1">
    <source>
        <dbReference type="ARBA" id="ARBA00022603"/>
    </source>
</evidence>
<gene>
    <name evidence="5" type="ORF">M408DRAFT_27671</name>
</gene>
<dbReference type="STRING" id="933852.A0A0C3AUK5"/>
<evidence type="ECO:0000256" key="3">
    <source>
        <dbReference type="ARBA" id="ARBA00022691"/>
    </source>
</evidence>
<dbReference type="PANTHER" id="PTHR43464">
    <property type="entry name" value="METHYLTRANSFERASE"/>
    <property type="match status" value="1"/>
</dbReference>
<evidence type="ECO:0000313" key="5">
    <source>
        <dbReference type="EMBL" id="KIM23714.1"/>
    </source>
</evidence>
<keyword evidence="3" id="KW-0949">S-adenosyl-L-methionine</keyword>
<dbReference type="InterPro" id="IPR029063">
    <property type="entry name" value="SAM-dependent_MTases_sf"/>
</dbReference>
<dbReference type="CDD" id="cd02440">
    <property type="entry name" value="AdoMet_MTases"/>
    <property type="match status" value="1"/>
</dbReference>
<sequence>MSGTRRLSFNLEDNKESRVTSRNAYTDATLDSNRLALVKREGGRDFNVINETYLLPTDSEEWNRLDKQHRAITLGLGGLYPAPDVVRAVLAPQEGVSKRVLDLGCGTGIWSIEMAREFPHCYILGIDLAPVPVTGTHLPSNCRFEMNDICLGLPQLRDQFDVVFARLIALGLKDSRQTLADIQGCLKPGGILIWIDGDYDLFSGWPMVYRPFVSSSNPTGSYTVRVCYELQRSGILGGSDVKTAGEILDEGFWSNGSLLDPDTCKAASIFLPIEGDQLQRDRLKYIGMLLRQDFIGVTEAAQKIFLKVGWPKETVDLWIARMKDECANATSGMRLRIAWGRRRAASGSPAPPLPKVVLEDTSESIAMGGYPFYEEFDTEEQALAAAVIRNRPKDIPAPPLPFESTD</sequence>
<dbReference type="OrthoDB" id="2013972at2759"/>
<dbReference type="GO" id="GO:0008168">
    <property type="term" value="F:methyltransferase activity"/>
    <property type="evidence" value="ECO:0007669"/>
    <property type="project" value="UniProtKB-KW"/>
</dbReference>
<dbReference type="HOGENOM" id="CLU_010595_5_0_1"/>
<keyword evidence="6" id="KW-1185">Reference proteome</keyword>
<name>A0A0C3AUK5_SERVB</name>
<evidence type="ECO:0000313" key="6">
    <source>
        <dbReference type="Proteomes" id="UP000054097"/>
    </source>
</evidence>
<dbReference type="Pfam" id="PF13847">
    <property type="entry name" value="Methyltransf_31"/>
    <property type="match status" value="1"/>
</dbReference>
<dbReference type="InterPro" id="IPR025714">
    <property type="entry name" value="Methyltranfer_dom"/>
</dbReference>
<dbReference type="AlphaFoldDB" id="A0A0C3AUK5"/>
<keyword evidence="2" id="KW-0808">Transferase</keyword>
<reference evidence="6" key="2">
    <citation type="submission" date="2015-01" db="EMBL/GenBank/DDBJ databases">
        <title>Evolutionary Origins and Diversification of the Mycorrhizal Mutualists.</title>
        <authorList>
            <consortium name="DOE Joint Genome Institute"/>
            <consortium name="Mycorrhizal Genomics Consortium"/>
            <person name="Kohler A."/>
            <person name="Kuo A."/>
            <person name="Nagy L.G."/>
            <person name="Floudas D."/>
            <person name="Copeland A."/>
            <person name="Barry K.W."/>
            <person name="Cichocki N."/>
            <person name="Veneault-Fourrey C."/>
            <person name="LaButti K."/>
            <person name="Lindquist E.A."/>
            <person name="Lipzen A."/>
            <person name="Lundell T."/>
            <person name="Morin E."/>
            <person name="Murat C."/>
            <person name="Riley R."/>
            <person name="Ohm R."/>
            <person name="Sun H."/>
            <person name="Tunlid A."/>
            <person name="Henrissat B."/>
            <person name="Grigoriev I.V."/>
            <person name="Hibbett D.S."/>
            <person name="Martin F."/>
        </authorList>
    </citation>
    <scope>NUCLEOTIDE SEQUENCE [LARGE SCALE GENOMIC DNA]</scope>
    <source>
        <strain evidence="6">MAFF 305830</strain>
    </source>
</reference>
<keyword evidence="1" id="KW-0489">Methyltransferase</keyword>
<dbReference type="EMBL" id="KN824333">
    <property type="protein sequence ID" value="KIM23714.1"/>
    <property type="molecule type" value="Genomic_DNA"/>
</dbReference>